<evidence type="ECO:0000313" key="3">
    <source>
        <dbReference type="EMBL" id="CAH2039465.1"/>
    </source>
</evidence>
<evidence type="ECO:0000313" key="4">
    <source>
        <dbReference type="Proteomes" id="UP000837857"/>
    </source>
</evidence>
<dbReference type="EMBL" id="OW152823">
    <property type="protein sequence ID" value="CAH2039465.1"/>
    <property type="molecule type" value="Genomic_DNA"/>
</dbReference>
<organism evidence="3 4">
    <name type="scientific">Iphiclides podalirius</name>
    <name type="common">scarce swallowtail</name>
    <dbReference type="NCBI Taxonomy" id="110791"/>
    <lineage>
        <taxon>Eukaryota</taxon>
        <taxon>Metazoa</taxon>
        <taxon>Ecdysozoa</taxon>
        <taxon>Arthropoda</taxon>
        <taxon>Hexapoda</taxon>
        <taxon>Insecta</taxon>
        <taxon>Pterygota</taxon>
        <taxon>Neoptera</taxon>
        <taxon>Endopterygota</taxon>
        <taxon>Lepidoptera</taxon>
        <taxon>Glossata</taxon>
        <taxon>Ditrysia</taxon>
        <taxon>Papilionoidea</taxon>
        <taxon>Papilionidae</taxon>
        <taxon>Papilioninae</taxon>
        <taxon>Iphiclides</taxon>
    </lineage>
</organism>
<dbReference type="InterPro" id="IPR045034">
    <property type="entry name" value="O-acyltransferase_WSD1-like"/>
</dbReference>
<protein>
    <recommendedName>
        <fullName evidence="2">O-acyltransferase WSD1 C-terminal domain-containing protein</fullName>
    </recommendedName>
</protein>
<keyword evidence="1" id="KW-0472">Membrane</keyword>
<feature type="transmembrane region" description="Helical" evidence="1">
    <location>
        <begin position="94"/>
        <end position="117"/>
    </location>
</feature>
<gene>
    <name evidence="3" type="ORF">IPOD504_LOCUS1689</name>
</gene>
<dbReference type="InterPro" id="IPR009721">
    <property type="entry name" value="O-acyltransferase_WSD1_C"/>
</dbReference>
<dbReference type="Proteomes" id="UP000837857">
    <property type="component" value="Chromosome 11"/>
</dbReference>
<reference evidence="3" key="1">
    <citation type="submission" date="2022-03" db="EMBL/GenBank/DDBJ databases">
        <authorList>
            <person name="Martin H S."/>
        </authorList>
    </citation>
    <scope>NUCLEOTIDE SEQUENCE</scope>
</reference>
<feature type="transmembrane region" description="Helical" evidence="1">
    <location>
        <begin position="56"/>
        <end position="73"/>
    </location>
</feature>
<feature type="non-terminal residue" evidence="3">
    <location>
        <position position="449"/>
    </location>
</feature>
<evidence type="ECO:0000256" key="1">
    <source>
        <dbReference type="SAM" id="Phobius"/>
    </source>
</evidence>
<name>A0ABN8HPJ5_9NEOP</name>
<proteinExistence type="predicted"/>
<keyword evidence="1" id="KW-0812">Transmembrane</keyword>
<keyword evidence="4" id="KW-1185">Reference proteome</keyword>
<sequence>MFRNDSDVEGAGANILVNCSGRAEHPKYSLAPQDFAFIHSNVSLVNSRIAATDDQATVIGVVIAAMLFAAINIEEFNVYAIFHRIIKSKTLSRAIVLAVLLSFSPLIIALTLLALLYKVLCYYIIRNNDKNFEAFLDGFDVFWSLEDGDGVALIEFLCHALADKVDNEPRNLFSVPGSHSAEKRKPATSLLDTLEQLCSVPICFVDGILRKPDEHSLHGPTLNGRKVFKWTDPEDDLFQMIKDIKQYNKELTFSDVLATSLSSGLRNYFEKTMDHIPEDVAVILPIRLPKPENEFRLQNNFTVTILDLPTKEKRPIKEIRNRCKLVRKSVDPMVNHYFLKVCYLLPKHILRPLFISSQATLIFSNMPGPDSVLSICGGSSIKSLVFFIPNKGTTGLGVSALYYGGALRFSAMADASLIPTPEQLSYELSVAGMESVKFEFILTLGGKIM</sequence>
<accession>A0ABN8HPJ5</accession>
<evidence type="ECO:0000259" key="2">
    <source>
        <dbReference type="Pfam" id="PF06974"/>
    </source>
</evidence>
<dbReference type="PANTHER" id="PTHR31650">
    <property type="entry name" value="O-ACYLTRANSFERASE (WSD1-LIKE) FAMILY PROTEIN"/>
    <property type="match status" value="1"/>
</dbReference>
<feature type="domain" description="O-acyltransferase WSD1 C-terminal" evidence="2">
    <location>
        <begin position="299"/>
        <end position="426"/>
    </location>
</feature>
<dbReference type="PANTHER" id="PTHR31650:SF1">
    <property type="entry name" value="WAX ESTER SYNTHASE_DIACYLGLYCEROL ACYLTRANSFERASE 4-RELATED"/>
    <property type="match status" value="1"/>
</dbReference>
<keyword evidence="1" id="KW-1133">Transmembrane helix</keyword>
<dbReference type="Pfam" id="PF06974">
    <property type="entry name" value="WS_DGAT_C"/>
    <property type="match status" value="1"/>
</dbReference>